<accession>A0A1G5S679</accession>
<sequence length="702" mass="78008">MKRCLIFLLLLLVISPYPSISGEVVFGDERLVFDTVVGYDLNETGAEVLQLYYANDLLVLATFDEGADGTPENLLRYGDDDTLMAAHRDTTGDGKPDLLYSVNFDGTRTPITSGTAFSPLQKIAVAGGVLLLIMLLIFLLRRKRTAALLLICSLTATALPWSSAEGITDEDCNINESAFNMDWLKYSDIDDRIELISRSPEAQEVVRFSDQIREHYEAMYRLTEALTLEEYKRQEAKNTKNLLVRNLKNNYLKAFMRLSYVTYETIKMARGNKDAVKKILDTSTAGVQILTSSYKIFKSLTPPEATTGAKSASDRASGIANSAVLELFDSGFTAKDVTVNLINDLQKETFDVVKTVDNWDDPNLSEADFQLLRDQQLRNKTFDALIATLDKNIEEIRDEISFHEEAVQLAESDYQTSLAAEKERVRQMLIEDCKRQKERDEDSQETGEASITPPSTAVDETIGKVPTTQQLAGFYNAVSDAWVSDPENGVQNISGVSTTELRFEGEKTLTFVDFTSDTLTGVPYDPETGHFELTSSNHDITYTLSGRAFFDGPNIALEMVIDGGDGAIAFHFDVHATKHSGTPLTNGIPPLDALPGLYSMNAQTVDTRDGEAERNNQTLEIYVEFVNGHVVFGDSAGFFTRTPIPYNATSGTFSYQETFEDVTLEISGQAYVVDGILRIEMHSLQTEPEGTFEGQYVMEKFE</sequence>
<feature type="compositionally biased region" description="Polar residues" evidence="2">
    <location>
        <begin position="446"/>
        <end position="455"/>
    </location>
</feature>
<keyword evidence="6" id="KW-1185">Reference proteome</keyword>
<feature type="signal peptide" evidence="4">
    <location>
        <begin position="1"/>
        <end position="20"/>
    </location>
</feature>
<keyword evidence="3" id="KW-0812">Transmembrane</keyword>
<name>A0A1G5S679_9FIRM</name>
<evidence type="ECO:0000313" key="5">
    <source>
        <dbReference type="EMBL" id="SCZ81059.1"/>
    </source>
</evidence>
<feature type="region of interest" description="Disordered" evidence="2">
    <location>
        <begin position="434"/>
        <end position="460"/>
    </location>
</feature>
<feature type="transmembrane region" description="Helical" evidence="3">
    <location>
        <begin position="123"/>
        <end position="140"/>
    </location>
</feature>
<feature type="coiled-coil region" evidence="1">
    <location>
        <begin position="386"/>
        <end position="413"/>
    </location>
</feature>
<dbReference type="Proteomes" id="UP000199208">
    <property type="component" value="Unassembled WGS sequence"/>
</dbReference>
<protein>
    <recommendedName>
        <fullName evidence="7">LPXTG-motif cell wall anchor domain-containing protein</fullName>
    </recommendedName>
</protein>
<evidence type="ECO:0000256" key="2">
    <source>
        <dbReference type="SAM" id="MobiDB-lite"/>
    </source>
</evidence>
<dbReference type="AlphaFoldDB" id="A0A1G5S679"/>
<reference evidence="5 6" key="1">
    <citation type="submission" date="2016-10" db="EMBL/GenBank/DDBJ databases">
        <authorList>
            <person name="de Groot N.N."/>
        </authorList>
    </citation>
    <scope>NUCLEOTIDE SEQUENCE [LARGE SCALE GENOMIC DNA]</scope>
    <source>
        <strain evidence="5 6">DSM 2784</strain>
    </source>
</reference>
<feature type="transmembrane region" description="Helical" evidence="3">
    <location>
        <begin position="147"/>
        <end position="164"/>
    </location>
</feature>
<evidence type="ECO:0008006" key="7">
    <source>
        <dbReference type="Google" id="ProtNLM"/>
    </source>
</evidence>
<organism evidence="5 6">
    <name type="scientific">Acidaminobacter hydrogenoformans DSM 2784</name>
    <dbReference type="NCBI Taxonomy" id="1120920"/>
    <lineage>
        <taxon>Bacteria</taxon>
        <taxon>Bacillati</taxon>
        <taxon>Bacillota</taxon>
        <taxon>Clostridia</taxon>
        <taxon>Peptostreptococcales</taxon>
        <taxon>Acidaminobacteraceae</taxon>
        <taxon>Acidaminobacter</taxon>
    </lineage>
</organism>
<keyword evidence="3" id="KW-0472">Membrane</keyword>
<keyword evidence="4" id="KW-0732">Signal</keyword>
<evidence type="ECO:0000256" key="4">
    <source>
        <dbReference type="SAM" id="SignalP"/>
    </source>
</evidence>
<dbReference type="EMBL" id="FMWL01000016">
    <property type="protein sequence ID" value="SCZ81059.1"/>
    <property type="molecule type" value="Genomic_DNA"/>
</dbReference>
<feature type="chain" id="PRO_5038858212" description="LPXTG-motif cell wall anchor domain-containing protein" evidence="4">
    <location>
        <begin position="21"/>
        <end position="702"/>
    </location>
</feature>
<evidence type="ECO:0000256" key="3">
    <source>
        <dbReference type="SAM" id="Phobius"/>
    </source>
</evidence>
<evidence type="ECO:0000313" key="6">
    <source>
        <dbReference type="Proteomes" id="UP000199208"/>
    </source>
</evidence>
<keyword evidence="1" id="KW-0175">Coiled coil</keyword>
<proteinExistence type="predicted"/>
<dbReference type="RefSeq" id="WP_092592169.1">
    <property type="nucleotide sequence ID" value="NZ_FMWL01000016.1"/>
</dbReference>
<evidence type="ECO:0000256" key="1">
    <source>
        <dbReference type="SAM" id="Coils"/>
    </source>
</evidence>
<gene>
    <name evidence="5" type="ORF">SAMN03080599_02586</name>
</gene>
<keyword evidence="3" id="KW-1133">Transmembrane helix</keyword>